<proteinExistence type="predicted"/>
<accession>A0A2A4CRE9</accession>
<feature type="compositionally biased region" description="Basic and acidic residues" evidence="1">
    <location>
        <begin position="65"/>
        <end position="75"/>
    </location>
</feature>
<feature type="region of interest" description="Disordered" evidence="1">
    <location>
        <begin position="63"/>
        <end position="92"/>
    </location>
</feature>
<gene>
    <name evidence="2" type="ORF">CLN94_07175</name>
</gene>
<protein>
    <submittedName>
        <fullName evidence="2">Uncharacterized protein</fullName>
    </submittedName>
</protein>
<evidence type="ECO:0000313" key="3">
    <source>
        <dbReference type="Proteomes" id="UP000243507"/>
    </source>
</evidence>
<dbReference type="EMBL" id="NTJD01000004">
    <property type="protein sequence ID" value="PCD76868.1"/>
    <property type="molecule type" value="Genomic_DNA"/>
</dbReference>
<reference evidence="2 3" key="1">
    <citation type="submission" date="2017-09" db="EMBL/GenBank/DDBJ databases">
        <title>A multilocus sequence analysis scheme for characterization of bacteria in the genus Thioclava.</title>
        <authorList>
            <person name="Liu Y."/>
            <person name="Shao Z."/>
        </authorList>
    </citation>
    <scope>NUCLEOTIDE SEQUENCE [LARGE SCALE GENOMIC DNA]</scope>
    <source>
        <strain evidence="2 3">CAU 1312</strain>
    </source>
</reference>
<comment type="caution">
    <text evidence="2">The sequence shown here is derived from an EMBL/GenBank/DDBJ whole genome shotgun (WGS) entry which is preliminary data.</text>
</comment>
<keyword evidence="3" id="KW-1185">Reference proteome</keyword>
<dbReference type="AlphaFoldDB" id="A0A2A4CRE9"/>
<sequence>MPLVLALGLGLPLSAAPVDPCATLQDLLQQIDEALSRDEVGTPVAQVDMLRIKLAATKAGLGISDARDSWPDPRSKPSARAVSAAAKGPEGGPFDAVFAAQTLRREGPVLAEGLAAGCPGAALPPRYFAQ</sequence>
<organism evidence="2 3">
    <name type="scientific">Pseudothioclava arenosa</name>
    <dbReference type="NCBI Taxonomy" id="1795308"/>
    <lineage>
        <taxon>Bacteria</taxon>
        <taxon>Pseudomonadati</taxon>
        <taxon>Pseudomonadota</taxon>
        <taxon>Alphaproteobacteria</taxon>
        <taxon>Rhodobacterales</taxon>
        <taxon>Paracoccaceae</taxon>
        <taxon>Pseudothioclava</taxon>
    </lineage>
</organism>
<name>A0A2A4CRE9_9RHOB</name>
<dbReference type="RefSeq" id="WP_096432619.1">
    <property type="nucleotide sequence ID" value="NZ_NTJD01000004.1"/>
</dbReference>
<evidence type="ECO:0000313" key="2">
    <source>
        <dbReference type="EMBL" id="PCD76868.1"/>
    </source>
</evidence>
<evidence type="ECO:0000256" key="1">
    <source>
        <dbReference type="SAM" id="MobiDB-lite"/>
    </source>
</evidence>
<dbReference type="Proteomes" id="UP000243507">
    <property type="component" value="Unassembled WGS sequence"/>
</dbReference>